<comment type="caution">
    <text evidence="2">The sequence shown here is derived from an EMBL/GenBank/DDBJ whole genome shotgun (WGS) entry which is preliminary data.</text>
</comment>
<feature type="domain" description="DUF6285" evidence="1">
    <location>
        <begin position="24"/>
        <end position="68"/>
    </location>
</feature>
<dbReference type="Proteomes" id="UP000540698">
    <property type="component" value="Unassembled WGS sequence"/>
</dbReference>
<dbReference type="InterPro" id="IPR046252">
    <property type="entry name" value="DUF6285"/>
</dbReference>
<dbReference type="EMBL" id="JAAXOS010000018">
    <property type="protein sequence ID" value="NKY30519.1"/>
    <property type="molecule type" value="Genomic_DNA"/>
</dbReference>
<keyword evidence="3" id="KW-1185">Reference proteome</keyword>
<dbReference type="AlphaFoldDB" id="A0A7X6R6F8"/>
<evidence type="ECO:0000259" key="1">
    <source>
        <dbReference type="Pfam" id="PF19802"/>
    </source>
</evidence>
<accession>A0A7X6R6F8</accession>
<sequence>MQNRPSAAELLESIAELLEQTLLPALPAGLQHKARVGANLARIVRREIESGPAAAEHERELLDAVAEGDDERLREALVSIVRADLAIAKPGYDAWAGE</sequence>
<dbReference type="Pfam" id="PF19802">
    <property type="entry name" value="DUF6285"/>
    <property type="match status" value="1"/>
</dbReference>
<proteinExistence type="predicted"/>
<name>A0A7X6R6F8_9NOCA</name>
<evidence type="ECO:0000313" key="2">
    <source>
        <dbReference type="EMBL" id="NKY30519.1"/>
    </source>
</evidence>
<reference evidence="2 3" key="1">
    <citation type="submission" date="2020-04" db="EMBL/GenBank/DDBJ databases">
        <title>MicrobeNet Type strains.</title>
        <authorList>
            <person name="Nicholson A.C."/>
        </authorList>
    </citation>
    <scope>NUCLEOTIDE SEQUENCE [LARGE SCALE GENOMIC DNA]</scope>
    <source>
        <strain evidence="2 3">DSM 44956</strain>
    </source>
</reference>
<evidence type="ECO:0000313" key="3">
    <source>
        <dbReference type="Proteomes" id="UP000540698"/>
    </source>
</evidence>
<dbReference type="RefSeq" id="WP_063910361.1">
    <property type="nucleotide sequence ID" value="NZ_JAAXOS010000018.1"/>
</dbReference>
<organism evidence="2 3">
    <name type="scientific">Nocardia gamkensis</name>
    <dbReference type="NCBI Taxonomy" id="352869"/>
    <lineage>
        <taxon>Bacteria</taxon>
        <taxon>Bacillati</taxon>
        <taxon>Actinomycetota</taxon>
        <taxon>Actinomycetes</taxon>
        <taxon>Mycobacteriales</taxon>
        <taxon>Nocardiaceae</taxon>
        <taxon>Nocardia</taxon>
    </lineage>
</organism>
<protein>
    <recommendedName>
        <fullName evidence="1">DUF6285 domain-containing protein</fullName>
    </recommendedName>
</protein>
<gene>
    <name evidence="2" type="ORF">HGB38_30525</name>
</gene>